<reference evidence="1" key="1">
    <citation type="submission" date="2018-02" db="EMBL/GenBank/DDBJ databases">
        <title>Rhizophora mucronata_Transcriptome.</title>
        <authorList>
            <person name="Meera S.P."/>
            <person name="Sreeshan A."/>
            <person name="Augustine A."/>
        </authorList>
    </citation>
    <scope>NUCLEOTIDE SEQUENCE</scope>
    <source>
        <tissue evidence="1">Leaf</tissue>
    </source>
</reference>
<dbReference type="AlphaFoldDB" id="A0A2P2KK14"/>
<organism evidence="1">
    <name type="scientific">Rhizophora mucronata</name>
    <name type="common">Asiatic mangrove</name>
    <dbReference type="NCBI Taxonomy" id="61149"/>
    <lineage>
        <taxon>Eukaryota</taxon>
        <taxon>Viridiplantae</taxon>
        <taxon>Streptophyta</taxon>
        <taxon>Embryophyta</taxon>
        <taxon>Tracheophyta</taxon>
        <taxon>Spermatophyta</taxon>
        <taxon>Magnoliopsida</taxon>
        <taxon>eudicotyledons</taxon>
        <taxon>Gunneridae</taxon>
        <taxon>Pentapetalae</taxon>
        <taxon>rosids</taxon>
        <taxon>fabids</taxon>
        <taxon>Malpighiales</taxon>
        <taxon>Rhizophoraceae</taxon>
        <taxon>Rhizophora</taxon>
    </lineage>
</organism>
<protein>
    <submittedName>
        <fullName evidence="1">Uncharacterized protein</fullName>
    </submittedName>
</protein>
<name>A0A2P2KK14_RHIMU</name>
<dbReference type="EMBL" id="GGEC01025565">
    <property type="protein sequence ID" value="MBX06049.1"/>
    <property type="molecule type" value="Transcribed_RNA"/>
</dbReference>
<proteinExistence type="predicted"/>
<evidence type="ECO:0000313" key="1">
    <source>
        <dbReference type="EMBL" id="MBX06049.1"/>
    </source>
</evidence>
<sequence length="49" mass="5635">MIKENRVTKSSAIIEDIIMIHGPFPRLNPIMGYRFSFALDGLVHLKKHV</sequence>
<accession>A0A2P2KK14</accession>